<evidence type="ECO:0000256" key="1">
    <source>
        <dbReference type="ARBA" id="ARBA00008857"/>
    </source>
</evidence>
<dbReference type="EMBL" id="CP022540">
    <property type="protein sequence ID" value="ASP21814.1"/>
    <property type="molecule type" value="Genomic_DNA"/>
</dbReference>
<keyword evidence="7" id="KW-1185">Reference proteome</keyword>
<comment type="similarity">
    <text evidence="1">Belongs to the 'phage' integrase family.</text>
</comment>
<keyword evidence="2" id="KW-0229">DNA integration</keyword>
<dbReference type="PANTHER" id="PTHR30349:SF41">
    <property type="entry name" value="INTEGRASE_RECOMBINASE PROTEIN MJ0367-RELATED"/>
    <property type="match status" value="1"/>
</dbReference>
<dbReference type="InterPro" id="IPR050090">
    <property type="entry name" value="Tyrosine_recombinase_XerCD"/>
</dbReference>
<dbReference type="GO" id="GO:0006310">
    <property type="term" value="P:DNA recombination"/>
    <property type="evidence" value="ECO:0007669"/>
    <property type="project" value="UniProtKB-KW"/>
</dbReference>
<feature type="domain" description="Tyr recombinase" evidence="5">
    <location>
        <begin position="268"/>
        <end position="435"/>
    </location>
</feature>
<evidence type="ECO:0000313" key="7">
    <source>
        <dbReference type="Proteomes" id="UP000203589"/>
    </source>
</evidence>
<organism evidence="6 7">
    <name type="scientific">Antarctobacter heliothermus</name>
    <dbReference type="NCBI Taxonomy" id="74033"/>
    <lineage>
        <taxon>Bacteria</taxon>
        <taxon>Pseudomonadati</taxon>
        <taxon>Pseudomonadota</taxon>
        <taxon>Alphaproteobacteria</taxon>
        <taxon>Rhodobacterales</taxon>
        <taxon>Roseobacteraceae</taxon>
        <taxon>Antarctobacter</taxon>
    </lineage>
</organism>
<keyword evidence="3" id="KW-0238">DNA-binding</keyword>
<proteinExistence type="inferred from homology"/>
<evidence type="ECO:0000256" key="4">
    <source>
        <dbReference type="ARBA" id="ARBA00023172"/>
    </source>
</evidence>
<dbReference type="InterPro" id="IPR010998">
    <property type="entry name" value="Integrase_recombinase_N"/>
</dbReference>
<keyword evidence="4" id="KW-0233">DNA recombination</keyword>
<dbReference type="KEGG" id="aht:ANTHELSMS3_03163"/>
<protein>
    <submittedName>
        <fullName evidence="6">Tyrosine recombinase XerC</fullName>
    </submittedName>
</protein>
<dbReference type="Gene3D" id="1.10.150.130">
    <property type="match status" value="1"/>
</dbReference>
<dbReference type="AlphaFoldDB" id="A0A222E6H4"/>
<dbReference type="InterPro" id="IPR013762">
    <property type="entry name" value="Integrase-like_cat_sf"/>
</dbReference>
<evidence type="ECO:0000256" key="3">
    <source>
        <dbReference type="ARBA" id="ARBA00023125"/>
    </source>
</evidence>
<gene>
    <name evidence="6" type="ORF">ANTHELSMS3_03163</name>
</gene>
<sequence>MDHNKVAEDMNYLVQPRGPGTGWVFRMITPTELIGKPTPLTGKPFGKEVKKGLGTRHPVEARKRRDIALGEIRKAAAELSDEGRFTLSSAEEWREMIANDDSEEHGIELILSDKLEEAAKRGVPETKLRSFNRVALGKGYPITTALDRYIEERSPGNRRNFKPLALTTVGNLKTAVGHLRAFLEDHQNIACMEDVTPNAARVFRDDYLPDQKSPRSPQGMSHKTVSKNITLLSQFWAWAVERRITMARYKNPWIFQKSVPRASRPDQPTREDFTPPEFSKLLRAAPAGTHKGDLIRLAIVTGCRADELATISLENTEEDGSGFYLTHGKTSNALRYVPVPAKARELLQRRAALNDPSGRIFPEWPIRGASGKAAAVSQWFTRFRRQVLGPGTDHRLSLHSIRHTWRTVARRARVNEADINDLGGVVRSSLFKFRL</sequence>
<dbReference type="InterPro" id="IPR011010">
    <property type="entry name" value="DNA_brk_join_enz"/>
</dbReference>
<dbReference type="PROSITE" id="PS51898">
    <property type="entry name" value="TYR_RECOMBINASE"/>
    <property type="match status" value="1"/>
</dbReference>
<dbReference type="Pfam" id="PF13102">
    <property type="entry name" value="Phage_int_SAM_5"/>
    <property type="match status" value="1"/>
</dbReference>
<evidence type="ECO:0000256" key="2">
    <source>
        <dbReference type="ARBA" id="ARBA00022908"/>
    </source>
</evidence>
<reference evidence="6 7" key="1">
    <citation type="submission" date="2017-07" db="EMBL/GenBank/DDBJ databases">
        <title>Genome Sequence of Antarctobacter heliothermus Strain SMS3 Isolated from a culture of the Diatom Skeletonema marinoi.</title>
        <authorList>
            <person name="Topel M."/>
            <person name="Pinder M.I.M."/>
            <person name="Johansson O.N."/>
            <person name="Kourtchenko O."/>
            <person name="Godhe A."/>
            <person name="Clarke A.K."/>
        </authorList>
    </citation>
    <scope>NUCLEOTIDE SEQUENCE [LARGE SCALE GENOMIC DNA]</scope>
    <source>
        <strain evidence="6 7">SMS3</strain>
    </source>
</reference>
<dbReference type="Pfam" id="PF00589">
    <property type="entry name" value="Phage_integrase"/>
    <property type="match status" value="1"/>
</dbReference>
<dbReference type="GO" id="GO:0003677">
    <property type="term" value="F:DNA binding"/>
    <property type="evidence" value="ECO:0007669"/>
    <property type="project" value="UniProtKB-KW"/>
</dbReference>
<dbReference type="InterPro" id="IPR025269">
    <property type="entry name" value="SAM-like_dom"/>
</dbReference>
<dbReference type="InterPro" id="IPR002104">
    <property type="entry name" value="Integrase_catalytic"/>
</dbReference>
<dbReference type="SUPFAM" id="SSF56349">
    <property type="entry name" value="DNA breaking-rejoining enzymes"/>
    <property type="match status" value="1"/>
</dbReference>
<evidence type="ECO:0000313" key="6">
    <source>
        <dbReference type="EMBL" id="ASP21814.1"/>
    </source>
</evidence>
<evidence type="ECO:0000259" key="5">
    <source>
        <dbReference type="PROSITE" id="PS51898"/>
    </source>
</evidence>
<dbReference type="GO" id="GO:0015074">
    <property type="term" value="P:DNA integration"/>
    <property type="evidence" value="ECO:0007669"/>
    <property type="project" value="UniProtKB-KW"/>
</dbReference>
<dbReference type="PANTHER" id="PTHR30349">
    <property type="entry name" value="PHAGE INTEGRASE-RELATED"/>
    <property type="match status" value="1"/>
</dbReference>
<dbReference type="Proteomes" id="UP000203589">
    <property type="component" value="Chromosome"/>
</dbReference>
<accession>A0A222E6H4</accession>
<name>A0A222E6H4_9RHOB</name>
<dbReference type="Gene3D" id="1.10.443.10">
    <property type="entry name" value="Intergrase catalytic core"/>
    <property type="match status" value="1"/>
</dbReference>